<feature type="coiled-coil region" evidence="1">
    <location>
        <begin position="401"/>
        <end position="450"/>
    </location>
</feature>
<dbReference type="RefSeq" id="WP_003699041.1">
    <property type="nucleotide sequence ID" value="NZ_CBCRTQ010000006.1"/>
</dbReference>
<feature type="compositionally biased region" description="Basic and acidic residues" evidence="2">
    <location>
        <begin position="695"/>
        <end position="705"/>
    </location>
</feature>
<sequence>MRFFRKKIRTKIEDRLFLRIDWNEDFNLKTDALKNLVERIDQEHASRSNKSVIKDFPYITIQNAEELFALIRDDLLSNEDDYIVIDKVQLVYQDEETPASIENQAFVNKLVINKDYRNLLKPLVATVFNEPVFDQEPYEQTYESKIEYFQENIFPFYEDELEIDSTDIPILPSLEDVTAAKVNNTKLKIKYPDENHYLNGVRNQTEEPNSDINQSDSQPIVEEDHGQNVMLNDSLEMQEPPVLPEKKVQTTTQQVSNSTVNDEETGSLLDDLASSWESNSQNKHLTNLDNVNSFEGNVDVKLNDIPVSTTELSFTFPRFEIVTFEKSSYEPYETEYPAWKLNEQKKQWNDFLEQQEKINLRWAKKSVSQAIEAFENTEKEALGHKIAKSDHRDNLKQEVLVEVKKRQAKDLKSRLANLKQEHESNLEELKEEYEQKVRIAKADYEEAKQIRTKEIESEYYKIAHDEYQEKYFALTAGLQKIADEGLAMIAKEKSARLDFLNQEKTETAEKVGQQLFESCQSRLGDLEKSYLQEHQVARTEHNLARKEALNIDLVAKAKEHSEQMKNEVQKLKQDNQRLQAEKQAAAERLIDQKQETVNHTANMLKEFQAQATQQKVLETKEPVEEKSVGKQQSSTSGSSLGKVALGVFLGIGVSAGSFGVYSYNQHLAQQNAAIQRISDRLESQESQNKVLLSQRDKAIKEKEKASSQAKANSKKLDSTKANSSSNSNFDNTNQATSSANTTSSK</sequence>
<feature type="compositionally biased region" description="Polar residues" evidence="2">
    <location>
        <begin position="629"/>
        <end position="638"/>
    </location>
</feature>
<feature type="region of interest" description="Disordered" evidence="2">
    <location>
        <begin position="695"/>
        <end position="745"/>
    </location>
</feature>
<evidence type="ECO:0000256" key="2">
    <source>
        <dbReference type="SAM" id="MobiDB-lite"/>
    </source>
</evidence>
<accession>A0ABD6XGI1</accession>
<gene>
    <name evidence="3" type="ORF">DBP89_06635</name>
</gene>
<dbReference type="Proteomes" id="UP000244552">
    <property type="component" value="Unassembled WGS sequence"/>
</dbReference>
<feature type="compositionally biased region" description="Basic and acidic residues" evidence="2">
    <location>
        <begin position="619"/>
        <end position="628"/>
    </location>
</feature>
<feature type="compositionally biased region" description="Low complexity" evidence="2">
    <location>
        <begin position="722"/>
        <end position="745"/>
    </location>
</feature>
<feature type="region of interest" description="Disordered" evidence="2">
    <location>
        <begin position="619"/>
        <end position="638"/>
    </location>
</feature>
<name>A0ABD6XGI1_9LACO</name>
<feature type="coiled-coil region" evidence="1">
    <location>
        <begin position="554"/>
        <end position="610"/>
    </location>
</feature>
<organism evidence="3 4">
    <name type="scientific">Ligilactobacillus salivarius</name>
    <dbReference type="NCBI Taxonomy" id="1624"/>
    <lineage>
        <taxon>Bacteria</taxon>
        <taxon>Bacillati</taxon>
        <taxon>Bacillota</taxon>
        <taxon>Bacilli</taxon>
        <taxon>Lactobacillales</taxon>
        <taxon>Lactobacillaceae</taxon>
        <taxon>Ligilactobacillus</taxon>
    </lineage>
</organism>
<protein>
    <submittedName>
        <fullName evidence="3">Uncharacterized protein</fullName>
    </submittedName>
</protein>
<dbReference type="AlphaFoldDB" id="A0ABD6XGI1"/>
<dbReference type="EMBL" id="QAGV01000007">
    <property type="protein sequence ID" value="PTR95291.1"/>
    <property type="molecule type" value="Genomic_DNA"/>
</dbReference>
<proteinExistence type="predicted"/>
<evidence type="ECO:0000313" key="4">
    <source>
        <dbReference type="Proteomes" id="UP000244552"/>
    </source>
</evidence>
<evidence type="ECO:0000313" key="3">
    <source>
        <dbReference type="EMBL" id="PTR95291.1"/>
    </source>
</evidence>
<comment type="caution">
    <text evidence="3">The sequence shown here is derived from an EMBL/GenBank/DDBJ whole genome shotgun (WGS) entry which is preliminary data.</text>
</comment>
<evidence type="ECO:0000256" key="1">
    <source>
        <dbReference type="SAM" id="Coils"/>
    </source>
</evidence>
<reference evidence="3 4" key="1">
    <citation type="journal article" date="2018" name="Genome Announc.">
        <title>Fifty-Six Draft Genome Sequences of 10 Lactobacillus Species from 22 Commercial Dietary Supplements.</title>
        <authorList>
            <person name="Gangiredla J."/>
            <person name="Barnaba T.J."/>
            <person name="Mammel M.K."/>
            <person name="Lacher D.W."/>
            <person name="Elkins C.A."/>
            <person name="Lampel K.A."/>
            <person name="Whitehouse C.A."/>
            <person name="Tartera C."/>
        </authorList>
    </citation>
    <scope>NUCLEOTIDE SEQUENCE [LARGE SCALE GENOMIC DNA]</scope>
    <source>
        <strain evidence="3 4">DS11_12</strain>
    </source>
</reference>
<keyword evidence="1" id="KW-0175">Coiled coil</keyword>